<dbReference type="EMBL" id="BOON01000033">
    <property type="protein sequence ID" value="GII24113.1"/>
    <property type="molecule type" value="Genomic_DNA"/>
</dbReference>
<gene>
    <name evidence="1" type="ORF">Pme01_37100</name>
</gene>
<evidence type="ECO:0000313" key="1">
    <source>
        <dbReference type="EMBL" id="GII24113.1"/>
    </source>
</evidence>
<comment type="caution">
    <text evidence="1">The sequence shown here is derived from an EMBL/GenBank/DDBJ whole genome shotgun (WGS) entry which is preliminary data.</text>
</comment>
<reference evidence="1" key="1">
    <citation type="submission" date="2021-01" db="EMBL/GenBank/DDBJ databases">
        <title>Whole genome shotgun sequence of Planosporangium mesophilum NBRC 109066.</title>
        <authorList>
            <person name="Komaki H."/>
            <person name="Tamura T."/>
        </authorList>
    </citation>
    <scope>NUCLEOTIDE SEQUENCE</scope>
    <source>
        <strain evidence="1">NBRC 109066</strain>
    </source>
</reference>
<dbReference type="InterPro" id="IPR046268">
    <property type="entry name" value="DUF6301"/>
</dbReference>
<protein>
    <submittedName>
        <fullName evidence="1">Uncharacterized protein</fullName>
    </submittedName>
</protein>
<dbReference type="AlphaFoldDB" id="A0A8J3TCD1"/>
<dbReference type="Proteomes" id="UP000599074">
    <property type="component" value="Unassembled WGS sequence"/>
</dbReference>
<organism evidence="1 2">
    <name type="scientific">Planosporangium mesophilum</name>
    <dbReference type="NCBI Taxonomy" id="689768"/>
    <lineage>
        <taxon>Bacteria</taxon>
        <taxon>Bacillati</taxon>
        <taxon>Actinomycetota</taxon>
        <taxon>Actinomycetes</taxon>
        <taxon>Micromonosporales</taxon>
        <taxon>Micromonosporaceae</taxon>
        <taxon>Planosporangium</taxon>
    </lineage>
</organism>
<keyword evidence="2" id="KW-1185">Reference proteome</keyword>
<accession>A0A8J3TCD1</accession>
<dbReference type="Pfam" id="PF19818">
    <property type="entry name" value="DUF6301"/>
    <property type="match status" value="1"/>
</dbReference>
<proteinExistence type="predicted"/>
<name>A0A8J3TCD1_9ACTN</name>
<evidence type="ECO:0000313" key="2">
    <source>
        <dbReference type="Proteomes" id="UP000599074"/>
    </source>
</evidence>
<sequence>MKHVATWQVIEPATLDALLVTLRDTRWSWTADEVPDLANRLGWSLVEMIEGKGAVADASWGVNDNQVMLSFTGDQVNDVSMRVTDTALPESAQSQAFTQDAFADVTAAATRLFGPPTHRLKGDQPEVRWRGDDTTISITNTGPAVTIDWATNDYQDHWDEVLGVWE</sequence>